<dbReference type="Proteomes" id="UP000823775">
    <property type="component" value="Unassembled WGS sequence"/>
</dbReference>
<gene>
    <name evidence="2" type="primary">MSH5_2</name>
    <name evidence="2" type="ORF">HAX54_001566</name>
</gene>
<dbReference type="SUPFAM" id="SSF48334">
    <property type="entry name" value="DNA repair protein MutS, domain III"/>
    <property type="match status" value="1"/>
</dbReference>
<keyword evidence="3" id="KW-1185">Reference proteome</keyword>
<evidence type="ECO:0000256" key="1">
    <source>
        <dbReference type="ARBA" id="ARBA00006271"/>
    </source>
</evidence>
<dbReference type="PANTHER" id="PTHR11361:SF20">
    <property type="entry name" value="MUTS PROTEIN HOMOLOG 5"/>
    <property type="match status" value="1"/>
</dbReference>
<organism evidence="2 3">
    <name type="scientific">Datura stramonium</name>
    <name type="common">Jimsonweed</name>
    <name type="synonym">Common thornapple</name>
    <dbReference type="NCBI Taxonomy" id="4076"/>
    <lineage>
        <taxon>Eukaryota</taxon>
        <taxon>Viridiplantae</taxon>
        <taxon>Streptophyta</taxon>
        <taxon>Embryophyta</taxon>
        <taxon>Tracheophyta</taxon>
        <taxon>Spermatophyta</taxon>
        <taxon>Magnoliopsida</taxon>
        <taxon>eudicotyledons</taxon>
        <taxon>Gunneridae</taxon>
        <taxon>Pentapetalae</taxon>
        <taxon>asterids</taxon>
        <taxon>lamiids</taxon>
        <taxon>Solanales</taxon>
        <taxon>Solanaceae</taxon>
        <taxon>Solanoideae</taxon>
        <taxon>Datureae</taxon>
        <taxon>Datura</taxon>
    </lineage>
</organism>
<accession>A0ABS8T3Q4</accession>
<dbReference type="InterPro" id="IPR045076">
    <property type="entry name" value="MutS"/>
</dbReference>
<dbReference type="EMBL" id="JACEIK010001061">
    <property type="protein sequence ID" value="MCD7465565.1"/>
    <property type="molecule type" value="Genomic_DNA"/>
</dbReference>
<dbReference type="SUPFAM" id="SSF52540">
    <property type="entry name" value="P-loop containing nucleoside triphosphate hydrolases"/>
    <property type="match status" value="1"/>
</dbReference>
<dbReference type="InterPro" id="IPR036187">
    <property type="entry name" value="DNA_mismatch_repair_MutS_sf"/>
</dbReference>
<reference evidence="2 3" key="1">
    <citation type="journal article" date="2021" name="BMC Genomics">
        <title>Datura genome reveals duplications of psychoactive alkaloid biosynthetic genes and high mutation rate following tissue culture.</title>
        <authorList>
            <person name="Rajewski A."/>
            <person name="Carter-House D."/>
            <person name="Stajich J."/>
            <person name="Litt A."/>
        </authorList>
    </citation>
    <scope>NUCLEOTIDE SEQUENCE [LARGE SCALE GENOMIC DNA]</scope>
    <source>
        <strain evidence="2">AR-01</strain>
    </source>
</reference>
<evidence type="ECO:0000313" key="3">
    <source>
        <dbReference type="Proteomes" id="UP000823775"/>
    </source>
</evidence>
<evidence type="ECO:0000313" key="2">
    <source>
        <dbReference type="EMBL" id="MCD7465565.1"/>
    </source>
</evidence>
<proteinExistence type="inferred from homology"/>
<comment type="similarity">
    <text evidence="1">Belongs to the DNA mismatch repair MutS family.</text>
</comment>
<comment type="caution">
    <text evidence="2">The sequence shown here is derived from an EMBL/GenBank/DDBJ whole genome shotgun (WGS) entry which is preliminary data.</text>
</comment>
<dbReference type="InterPro" id="IPR027417">
    <property type="entry name" value="P-loop_NTPase"/>
</dbReference>
<name>A0ABS8T3Q4_DATST</name>
<dbReference type="Gene3D" id="3.40.50.300">
    <property type="entry name" value="P-loop containing nucleotide triphosphate hydrolases"/>
    <property type="match status" value="1"/>
</dbReference>
<protein>
    <submittedName>
        <fullName evidence="2">MutS protein msh5</fullName>
    </submittedName>
</protein>
<dbReference type="PANTHER" id="PTHR11361">
    <property type="entry name" value="DNA MISMATCH REPAIR PROTEIN MUTS FAMILY MEMBER"/>
    <property type="match status" value="1"/>
</dbReference>
<sequence length="233" mass="26303">MLDERAVGEGVLCPPPHDELVRPGPGHLCPGVDCEYLVVENKRVSTNWASPTPATTGPLWQGVARCSGFACYLMCIFNEKLGEEMLESLQDYEFAFADEEGEHRRFFYHSAKTRELDNLLGDIYHKILDMERAITRDLVSHILQFSVHMHKAVSFAAELDCILALALVARQNNYVRPNLTAEDLLDIRSGRHVLQEMTLDTFIPNDTKISHEGRVNIITGPNYSGKSIYIKQL</sequence>